<reference evidence="2 3" key="1">
    <citation type="journal article" date="2018" name="Sci. Rep.">
        <title>Genomic signatures of local adaptation to the degree of environmental predictability in rotifers.</title>
        <authorList>
            <person name="Franch-Gras L."/>
            <person name="Hahn C."/>
            <person name="Garcia-Roger E.M."/>
            <person name="Carmona M.J."/>
            <person name="Serra M."/>
            <person name="Gomez A."/>
        </authorList>
    </citation>
    <scope>NUCLEOTIDE SEQUENCE [LARGE SCALE GENOMIC DNA]</scope>
    <source>
        <strain evidence="2">HYR1</strain>
    </source>
</reference>
<keyword evidence="1" id="KW-0812">Transmembrane</keyword>
<evidence type="ECO:0000313" key="2">
    <source>
        <dbReference type="EMBL" id="RNA38863.1"/>
    </source>
</evidence>
<proteinExistence type="predicted"/>
<sequence length="120" mass="14058">MVWACENPIKTTKTVKETTFKYFILFNAVYTGCCFFTFLTGAPQNIFNFKKSHLTRLVLLMLTYGRQSGLGLDLRLVTFKQLWWRGAYTHTFPLLVSKKSENLYNFCLDCDKKDFVENDL</sequence>
<keyword evidence="1" id="KW-1133">Transmembrane helix</keyword>
<keyword evidence="3" id="KW-1185">Reference proteome</keyword>
<accession>A0A3M7SSU9</accession>
<dbReference type="Proteomes" id="UP000276133">
    <property type="component" value="Unassembled WGS sequence"/>
</dbReference>
<keyword evidence="1" id="KW-0472">Membrane</keyword>
<feature type="transmembrane region" description="Helical" evidence="1">
    <location>
        <begin position="20"/>
        <end position="42"/>
    </location>
</feature>
<comment type="caution">
    <text evidence="2">The sequence shown here is derived from an EMBL/GenBank/DDBJ whole genome shotgun (WGS) entry which is preliminary data.</text>
</comment>
<gene>
    <name evidence="2" type="ORF">BpHYR1_044359</name>
</gene>
<organism evidence="2 3">
    <name type="scientific">Brachionus plicatilis</name>
    <name type="common">Marine rotifer</name>
    <name type="synonym">Brachionus muelleri</name>
    <dbReference type="NCBI Taxonomy" id="10195"/>
    <lineage>
        <taxon>Eukaryota</taxon>
        <taxon>Metazoa</taxon>
        <taxon>Spiralia</taxon>
        <taxon>Gnathifera</taxon>
        <taxon>Rotifera</taxon>
        <taxon>Eurotatoria</taxon>
        <taxon>Monogononta</taxon>
        <taxon>Pseudotrocha</taxon>
        <taxon>Ploima</taxon>
        <taxon>Brachionidae</taxon>
        <taxon>Brachionus</taxon>
    </lineage>
</organism>
<evidence type="ECO:0000313" key="3">
    <source>
        <dbReference type="Proteomes" id="UP000276133"/>
    </source>
</evidence>
<dbReference type="EMBL" id="REGN01000811">
    <property type="protein sequence ID" value="RNA38863.1"/>
    <property type="molecule type" value="Genomic_DNA"/>
</dbReference>
<name>A0A3M7SSU9_BRAPC</name>
<evidence type="ECO:0000256" key="1">
    <source>
        <dbReference type="SAM" id="Phobius"/>
    </source>
</evidence>
<protein>
    <submittedName>
        <fullName evidence="2">Uncharacterized protein</fullName>
    </submittedName>
</protein>
<dbReference type="AlphaFoldDB" id="A0A3M7SSU9"/>